<dbReference type="InterPro" id="IPR024744">
    <property type="entry name" value="CSS-motif_dom"/>
</dbReference>
<evidence type="ECO:0000256" key="1">
    <source>
        <dbReference type="SAM" id="Phobius"/>
    </source>
</evidence>
<proteinExistence type="predicted"/>
<evidence type="ECO:0000313" key="4">
    <source>
        <dbReference type="Proteomes" id="UP000298714"/>
    </source>
</evidence>
<dbReference type="AlphaFoldDB" id="A0A4D7C8T2"/>
<protein>
    <recommendedName>
        <fullName evidence="2">Putative cyclic diguanylate phosphodiesterase CSS motif-containing domain-containing protein</fullName>
    </recommendedName>
</protein>
<keyword evidence="1" id="KW-1133">Transmembrane helix</keyword>
<name>A0A4D7C8T2_9SPHN</name>
<keyword evidence="1" id="KW-0472">Membrane</keyword>
<dbReference type="KEGG" id="hgn:E6W36_05400"/>
<feature type="transmembrane region" description="Helical" evidence="1">
    <location>
        <begin position="24"/>
        <end position="45"/>
    </location>
</feature>
<gene>
    <name evidence="3" type="ORF">E6W36_05400</name>
</gene>
<evidence type="ECO:0000259" key="2">
    <source>
        <dbReference type="Pfam" id="PF12792"/>
    </source>
</evidence>
<reference evidence="4" key="1">
    <citation type="submission" date="2019-04" db="EMBL/GenBank/DDBJ databases">
        <title>Complete genome sequence of Sphingomonas sp. W1-2-3.</title>
        <authorList>
            <person name="Im W.T."/>
        </authorList>
    </citation>
    <scope>NUCLEOTIDE SEQUENCE [LARGE SCALE GENOMIC DNA]</scope>
    <source>
        <strain evidence="4">W1-2-3</strain>
    </source>
</reference>
<feature type="domain" description="Putative cyclic diguanylate phosphodiesterase CSS motif-containing" evidence="2">
    <location>
        <begin position="60"/>
        <end position="168"/>
    </location>
</feature>
<accession>A0A4D7C8T2</accession>
<dbReference type="Pfam" id="PF12792">
    <property type="entry name" value="CSS-motif"/>
    <property type="match status" value="1"/>
</dbReference>
<dbReference type="EMBL" id="CP039704">
    <property type="protein sequence ID" value="QCI79193.1"/>
    <property type="molecule type" value="Genomic_DNA"/>
</dbReference>
<dbReference type="Proteomes" id="UP000298714">
    <property type="component" value="Chromosome"/>
</dbReference>
<organism evidence="3 4">
    <name type="scientific">Hankyongella ginsenosidimutans</name>
    <dbReference type="NCBI Taxonomy" id="1763828"/>
    <lineage>
        <taxon>Bacteria</taxon>
        <taxon>Pseudomonadati</taxon>
        <taxon>Pseudomonadota</taxon>
        <taxon>Alphaproteobacteria</taxon>
        <taxon>Sphingomonadales</taxon>
        <taxon>Sphingomonadaceae</taxon>
        <taxon>Hankyongella</taxon>
    </lineage>
</organism>
<evidence type="ECO:0000313" key="3">
    <source>
        <dbReference type="EMBL" id="QCI79193.1"/>
    </source>
</evidence>
<keyword evidence="1" id="KW-0812">Transmembrane</keyword>
<sequence length="215" mass="24722">MNGTQFSGALFSKALLYAGQRWRVISLLSGGIVFIITLIIAYASMYNMYVRHVMQQQHIIADRIDAMIADGTETLLTLDKYYKPDCSEKTLLDLRIIQFKSQYIRDIGIFDADGRLECTTGLEKLNKPIELPAPNNVINGFDIWWNLPITIGERKISSVVRKYKRFNVVFDYNFVNNFKNDIKYNENMVALAWGDSAKLSQVRMVLTLKNLEVTF</sequence>
<keyword evidence="4" id="KW-1185">Reference proteome</keyword>